<feature type="domain" description="Prolyl 4-hydroxylase alpha subunit" evidence="14">
    <location>
        <begin position="71"/>
        <end position="271"/>
    </location>
</feature>
<feature type="region of interest" description="Disordered" evidence="13">
    <location>
        <begin position="579"/>
        <end position="625"/>
    </location>
</feature>
<feature type="compositionally biased region" description="Acidic residues" evidence="13">
    <location>
        <begin position="680"/>
        <end position="706"/>
    </location>
</feature>
<dbReference type="EMBL" id="WIUZ02000011">
    <property type="protein sequence ID" value="KAF9782733.1"/>
    <property type="molecule type" value="Genomic_DNA"/>
</dbReference>
<dbReference type="AlphaFoldDB" id="A0A9P6L548"/>
<keyword evidence="6" id="KW-0223">Dioxygenase</keyword>
<evidence type="ECO:0000259" key="14">
    <source>
        <dbReference type="SMART" id="SM00702"/>
    </source>
</evidence>
<evidence type="ECO:0000256" key="5">
    <source>
        <dbReference type="ARBA" id="ARBA00022896"/>
    </source>
</evidence>
<dbReference type="PANTHER" id="PTHR12117">
    <property type="entry name" value="HISTONE ACETYLTRANSFERASE COMPLEX"/>
    <property type="match status" value="1"/>
</dbReference>
<dbReference type="InterPro" id="IPR043044">
    <property type="entry name" value="TPA1/Ofd1_C"/>
</dbReference>
<reference evidence="15" key="2">
    <citation type="submission" date="2020-11" db="EMBL/GenBank/DDBJ databases">
        <authorList>
            <consortium name="DOE Joint Genome Institute"/>
            <person name="Kuo A."/>
            <person name="Miyauchi S."/>
            <person name="Kiss E."/>
            <person name="Drula E."/>
            <person name="Kohler A."/>
            <person name="Sanchez-Garcia M."/>
            <person name="Andreopoulos B."/>
            <person name="Barry K.W."/>
            <person name="Bonito G."/>
            <person name="Buee M."/>
            <person name="Carver A."/>
            <person name="Chen C."/>
            <person name="Cichocki N."/>
            <person name="Clum A."/>
            <person name="Culley D."/>
            <person name="Crous P.W."/>
            <person name="Fauchery L."/>
            <person name="Girlanda M."/>
            <person name="Hayes R."/>
            <person name="Keri Z."/>
            <person name="Labutti K."/>
            <person name="Lipzen A."/>
            <person name="Lombard V."/>
            <person name="Magnuson J."/>
            <person name="Maillard F."/>
            <person name="Morin E."/>
            <person name="Murat C."/>
            <person name="Nolan M."/>
            <person name="Ohm R."/>
            <person name="Pangilinan J."/>
            <person name="Pereira M."/>
            <person name="Perotto S."/>
            <person name="Peter M."/>
            <person name="Riley R."/>
            <person name="Sitrit Y."/>
            <person name="Stielow B."/>
            <person name="Szollosi G."/>
            <person name="Zifcakova L."/>
            <person name="Stursova M."/>
            <person name="Spatafora J.W."/>
            <person name="Tedersoo L."/>
            <person name="Vaario L.-M."/>
            <person name="Yamada A."/>
            <person name="Yan M."/>
            <person name="Wang P."/>
            <person name="Xu J."/>
            <person name="Bruns T."/>
            <person name="Baldrian P."/>
            <person name="Vilgalys R."/>
            <person name="Henrissat B."/>
            <person name="Grigoriev I.V."/>
            <person name="Hibbett D."/>
            <person name="Nagy L.G."/>
            <person name="Martin F.M."/>
        </authorList>
    </citation>
    <scope>NUCLEOTIDE SEQUENCE</scope>
    <source>
        <strain evidence="15">UH-Tt-Lm1</strain>
    </source>
</reference>
<dbReference type="GO" id="GO:0005737">
    <property type="term" value="C:cytoplasm"/>
    <property type="evidence" value="ECO:0007669"/>
    <property type="project" value="TreeGrafter"/>
</dbReference>
<dbReference type="Gene3D" id="3.60.130.20">
    <property type="entry name" value="Oxoglutarate/iron-dependent oxygenase, C-terminal degradation domain"/>
    <property type="match status" value="1"/>
</dbReference>
<dbReference type="InterPro" id="IPR006620">
    <property type="entry name" value="Pro_4_hyd_alph"/>
</dbReference>
<evidence type="ECO:0000256" key="12">
    <source>
        <dbReference type="ARBA" id="ARBA00081607"/>
    </source>
</evidence>
<evidence type="ECO:0000256" key="6">
    <source>
        <dbReference type="ARBA" id="ARBA00022964"/>
    </source>
</evidence>
<keyword evidence="4" id="KW-0479">Metal-binding</keyword>
<dbReference type="GO" id="GO:0010604">
    <property type="term" value="P:positive regulation of macromolecule metabolic process"/>
    <property type="evidence" value="ECO:0007669"/>
    <property type="project" value="UniProtKB-ARBA"/>
</dbReference>
<dbReference type="Gene3D" id="2.60.120.620">
    <property type="entry name" value="q2cbj1_9rhob like domain"/>
    <property type="match status" value="1"/>
</dbReference>
<evidence type="ECO:0000256" key="11">
    <source>
        <dbReference type="ARBA" id="ARBA00051966"/>
    </source>
</evidence>
<dbReference type="InterPro" id="IPR051842">
    <property type="entry name" value="uS12_prolyl_hydroxylase"/>
</dbReference>
<evidence type="ECO:0000256" key="8">
    <source>
        <dbReference type="ARBA" id="ARBA00023004"/>
    </source>
</evidence>
<dbReference type="GO" id="GO:0009896">
    <property type="term" value="P:positive regulation of catabolic process"/>
    <property type="evidence" value="ECO:0007669"/>
    <property type="project" value="UniProtKB-ARBA"/>
</dbReference>
<feature type="region of interest" description="Disordered" evidence="13">
    <location>
        <begin position="678"/>
        <end position="706"/>
    </location>
</feature>
<comment type="similarity">
    <text evidence="3">Belongs to the TPA1 family.</text>
</comment>
<dbReference type="InterPro" id="IPR039558">
    <property type="entry name" value="TPA1/OFD1_N"/>
</dbReference>
<keyword evidence="8" id="KW-0408">Iron</keyword>
<comment type="caution">
    <text evidence="15">The sequence shown here is derived from an EMBL/GenBank/DDBJ whole genome shotgun (WGS) entry which is preliminary data.</text>
</comment>
<evidence type="ECO:0000313" key="16">
    <source>
        <dbReference type="Proteomes" id="UP000736335"/>
    </source>
</evidence>
<keyword evidence="9" id="KW-0539">Nucleus</keyword>
<comment type="catalytic activity">
    <reaction evidence="11">
        <text>[ribosomal protein uS12]-(3S)-3-hydroxy-L-proline + 2-oxoglutarate + O2 = [ribosomal protein uS12]-(3S)-3,4-dihydroxy-L-proline + succinate + CO2</text>
        <dbReference type="Rhea" id="RHEA:54160"/>
        <dbReference type="Rhea" id="RHEA-COMP:13817"/>
        <dbReference type="Rhea" id="RHEA-COMP:13818"/>
        <dbReference type="ChEBI" id="CHEBI:15379"/>
        <dbReference type="ChEBI" id="CHEBI:16526"/>
        <dbReference type="ChEBI" id="CHEBI:16810"/>
        <dbReference type="ChEBI" id="CHEBI:30031"/>
        <dbReference type="ChEBI" id="CHEBI:85428"/>
        <dbReference type="ChEBI" id="CHEBI:138052"/>
    </reaction>
</comment>
<dbReference type="InterPro" id="IPR019601">
    <property type="entry name" value="Oxoglutarate/Fe-dep_Oase_C"/>
</dbReference>
<feature type="compositionally biased region" description="Basic residues" evidence="13">
    <location>
        <begin position="510"/>
        <end position="520"/>
    </location>
</feature>
<reference evidence="15" key="1">
    <citation type="journal article" date="2020" name="Nat. Commun.">
        <title>Large-scale genome sequencing of mycorrhizal fungi provides insights into the early evolution of symbiotic traits.</title>
        <authorList>
            <person name="Miyauchi S."/>
            <person name="Kiss E."/>
            <person name="Kuo A."/>
            <person name="Drula E."/>
            <person name="Kohler A."/>
            <person name="Sanchez-Garcia M."/>
            <person name="Morin E."/>
            <person name="Andreopoulos B."/>
            <person name="Barry K.W."/>
            <person name="Bonito G."/>
            <person name="Buee M."/>
            <person name="Carver A."/>
            <person name="Chen C."/>
            <person name="Cichocki N."/>
            <person name="Clum A."/>
            <person name="Culley D."/>
            <person name="Crous P.W."/>
            <person name="Fauchery L."/>
            <person name="Girlanda M."/>
            <person name="Hayes R.D."/>
            <person name="Keri Z."/>
            <person name="LaButti K."/>
            <person name="Lipzen A."/>
            <person name="Lombard V."/>
            <person name="Magnuson J."/>
            <person name="Maillard F."/>
            <person name="Murat C."/>
            <person name="Nolan M."/>
            <person name="Ohm R.A."/>
            <person name="Pangilinan J."/>
            <person name="Pereira M.F."/>
            <person name="Perotto S."/>
            <person name="Peter M."/>
            <person name="Pfister S."/>
            <person name="Riley R."/>
            <person name="Sitrit Y."/>
            <person name="Stielow J.B."/>
            <person name="Szollosi G."/>
            <person name="Zifcakova L."/>
            <person name="Stursova M."/>
            <person name="Spatafora J.W."/>
            <person name="Tedersoo L."/>
            <person name="Vaario L.M."/>
            <person name="Yamada A."/>
            <person name="Yan M."/>
            <person name="Wang P."/>
            <person name="Xu J."/>
            <person name="Bruns T."/>
            <person name="Baldrian P."/>
            <person name="Vilgalys R."/>
            <person name="Dunand C."/>
            <person name="Henrissat B."/>
            <person name="Grigoriev I.V."/>
            <person name="Hibbett D."/>
            <person name="Nagy L.G."/>
            <person name="Martin F.M."/>
        </authorList>
    </citation>
    <scope>NUCLEOTIDE SEQUENCE</scope>
    <source>
        <strain evidence="15">UH-Tt-Lm1</strain>
    </source>
</reference>
<organism evidence="15 16">
    <name type="scientific">Thelephora terrestris</name>
    <dbReference type="NCBI Taxonomy" id="56493"/>
    <lineage>
        <taxon>Eukaryota</taxon>
        <taxon>Fungi</taxon>
        <taxon>Dikarya</taxon>
        <taxon>Basidiomycota</taxon>
        <taxon>Agaricomycotina</taxon>
        <taxon>Agaricomycetes</taxon>
        <taxon>Thelephorales</taxon>
        <taxon>Thelephoraceae</taxon>
        <taxon>Thelephora</taxon>
    </lineage>
</organism>
<protein>
    <recommendedName>
        <fullName evidence="12">uS12 prolyl 3,4-dihydroxylase</fullName>
    </recommendedName>
</protein>
<evidence type="ECO:0000256" key="7">
    <source>
        <dbReference type="ARBA" id="ARBA00023002"/>
    </source>
</evidence>
<evidence type="ECO:0000313" key="15">
    <source>
        <dbReference type="EMBL" id="KAF9782733.1"/>
    </source>
</evidence>
<dbReference type="Proteomes" id="UP000736335">
    <property type="component" value="Unassembled WGS sequence"/>
</dbReference>
<keyword evidence="5" id="KW-0847">Vitamin C</keyword>
<gene>
    <name evidence="15" type="ORF">BJ322DRAFT_1100652</name>
</gene>
<dbReference type="Pfam" id="PF10637">
    <property type="entry name" value="Ofd1_CTDD"/>
    <property type="match status" value="1"/>
</dbReference>
<proteinExistence type="inferred from homology"/>
<dbReference type="GO" id="GO:0005506">
    <property type="term" value="F:iron ion binding"/>
    <property type="evidence" value="ECO:0007669"/>
    <property type="project" value="InterPro"/>
</dbReference>
<evidence type="ECO:0000256" key="4">
    <source>
        <dbReference type="ARBA" id="ARBA00022723"/>
    </source>
</evidence>
<dbReference type="PANTHER" id="PTHR12117:SF0">
    <property type="entry name" value="PROLYL 3-HYDROXYLASE OGFOD1"/>
    <property type="match status" value="1"/>
</dbReference>
<dbReference type="GO" id="GO:0006449">
    <property type="term" value="P:regulation of translational termination"/>
    <property type="evidence" value="ECO:0007669"/>
    <property type="project" value="TreeGrafter"/>
</dbReference>
<evidence type="ECO:0000256" key="13">
    <source>
        <dbReference type="SAM" id="MobiDB-lite"/>
    </source>
</evidence>
<dbReference type="FunFam" id="2.60.120.620:FF:000014">
    <property type="entry name" value="Prolyl 3,4-dihydroxylase TPA1"/>
    <property type="match status" value="1"/>
</dbReference>
<dbReference type="GO" id="GO:0005634">
    <property type="term" value="C:nucleus"/>
    <property type="evidence" value="ECO:0007669"/>
    <property type="project" value="UniProtKB-SubCell"/>
</dbReference>
<feature type="region of interest" description="Disordered" evidence="13">
    <location>
        <begin position="502"/>
        <end position="522"/>
    </location>
</feature>
<comment type="catalytic activity">
    <reaction evidence="10">
        <text>[ribosomal protein uS12]-L-proline + 2-oxoglutarate + O2 = [ribosomal protein uS12]-(3S)-3-hydroxy-L-proline + succinate + CO2</text>
        <dbReference type="Rhea" id="RHEA:54156"/>
        <dbReference type="Rhea" id="RHEA-COMP:13816"/>
        <dbReference type="Rhea" id="RHEA-COMP:13818"/>
        <dbReference type="ChEBI" id="CHEBI:15379"/>
        <dbReference type="ChEBI" id="CHEBI:16526"/>
        <dbReference type="ChEBI" id="CHEBI:16810"/>
        <dbReference type="ChEBI" id="CHEBI:30031"/>
        <dbReference type="ChEBI" id="CHEBI:50342"/>
        <dbReference type="ChEBI" id="CHEBI:85428"/>
    </reaction>
</comment>
<evidence type="ECO:0000256" key="3">
    <source>
        <dbReference type="ARBA" id="ARBA00007443"/>
    </source>
</evidence>
<accession>A0A9P6L548</accession>
<comment type="subcellular location">
    <subcellularLocation>
        <location evidence="2">Nucleus</location>
    </subcellularLocation>
</comment>
<dbReference type="GO" id="GO:0031418">
    <property type="term" value="F:L-ascorbic acid binding"/>
    <property type="evidence" value="ECO:0007669"/>
    <property type="project" value="UniProtKB-KW"/>
</dbReference>
<feature type="region of interest" description="Disordered" evidence="13">
    <location>
        <begin position="1"/>
        <end position="40"/>
    </location>
</feature>
<feature type="compositionally biased region" description="Low complexity" evidence="13">
    <location>
        <begin position="593"/>
        <end position="605"/>
    </location>
</feature>
<keyword evidence="16" id="KW-1185">Reference proteome</keyword>
<feature type="compositionally biased region" description="Basic residues" evidence="13">
    <location>
        <begin position="1"/>
        <end position="18"/>
    </location>
</feature>
<evidence type="ECO:0000256" key="10">
    <source>
        <dbReference type="ARBA" id="ARBA00047444"/>
    </source>
</evidence>
<dbReference type="SMART" id="SM00702">
    <property type="entry name" value="P4Hc"/>
    <property type="match status" value="1"/>
</dbReference>
<dbReference type="GO" id="GO:0031543">
    <property type="term" value="F:peptidyl-proline dioxygenase activity"/>
    <property type="evidence" value="ECO:0007669"/>
    <property type="project" value="TreeGrafter"/>
</dbReference>
<evidence type="ECO:0000256" key="9">
    <source>
        <dbReference type="ARBA" id="ARBA00023242"/>
    </source>
</evidence>
<name>A0A9P6L548_9AGAM</name>
<evidence type="ECO:0000256" key="1">
    <source>
        <dbReference type="ARBA" id="ARBA00001961"/>
    </source>
</evidence>
<sequence>MDRKRGSRSRSPQHKRQKVAHDATPRSPPTAKAEGAKKAGTDTCAENLAAGLLIEENIQRLRKEYANNEPFKYARVQTLFQDDLLKKVKEECLAHLSFTEKETDIYRVNQTGDLASLNYLTKEQLALFPSLLALRNTLYSEDFRDFLRKVTGCGPLSGSKQDMSVNTYTKGCYLLNHDDVIGTRRVSYILYMPLPYGKPWKSEYGGALELYPVVEGTAEPQPAPSKSIPPSWNQFIFFEVQPGRSHHSVEEVVVEEGPEGYQRLSVSGWFHAAQPGEPGYEGEGKDVTMKSTREQLYTAASALKEYSEDTEIPAPTVEFSREHLSLLSEFINPVYLQPRLVCNLALRLKQEGSLELHSFLNGALAQKLKRALLEADSRDGIGDPERQGRIPSHQAGVNDCWELKGPPSRYRYLILKPQPESTIEYVFPRSEQTSPDQIIRSVAEELFKSNAFRAWLMMITTYLPVSYDVEARRFRPGLDYTLATSDKETRLDVVLGLTPPPPTLDSAAKAGKKGKGKGKLKNVSTEDQDFWPVEWGGSDIRPTLYLNFKRSFRHHLRPHGKRAIPHDLPAFATWRAPDEEGDPAVYQTGYTKSTASSEPGPSSSPDGTFTTSKHYEARSGDEEEGEEDTVLFFSLPGFNKLVLALRDPGVLRFVSYLSAAGQGSRWDVSAQYEMGMVEEGYSDDEEEYEEDEDQVMEDEEDGDEER</sequence>
<comment type="cofactor">
    <cofactor evidence="1">
        <name>L-ascorbate</name>
        <dbReference type="ChEBI" id="CHEBI:38290"/>
    </cofactor>
</comment>
<dbReference type="Pfam" id="PF13661">
    <property type="entry name" value="2OG-FeII_Oxy_4"/>
    <property type="match status" value="1"/>
</dbReference>
<keyword evidence="7" id="KW-0560">Oxidoreductase</keyword>
<dbReference type="OrthoDB" id="430522at2759"/>
<evidence type="ECO:0000256" key="2">
    <source>
        <dbReference type="ARBA" id="ARBA00004123"/>
    </source>
</evidence>